<evidence type="ECO:0000256" key="2">
    <source>
        <dbReference type="SAM" id="SignalP"/>
    </source>
</evidence>
<keyword evidence="1" id="KW-0812">Transmembrane</keyword>
<dbReference type="EMBL" id="JAUEPO010000004">
    <property type="protein sequence ID" value="KAK3323277.1"/>
    <property type="molecule type" value="Genomic_DNA"/>
</dbReference>
<evidence type="ECO:0000313" key="3">
    <source>
        <dbReference type="EMBL" id="KAK3323277.1"/>
    </source>
</evidence>
<feature type="transmembrane region" description="Helical" evidence="1">
    <location>
        <begin position="267"/>
        <end position="297"/>
    </location>
</feature>
<evidence type="ECO:0000256" key="1">
    <source>
        <dbReference type="SAM" id="Phobius"/>
    </source>
</evidence>
<reference evidence="3" key="2">
    <citation type="submission" date="2023-06" db="EMBL/GenBank/DDBJ databases">
        <authorList>
            <consortium name="Lawrence Berkeley National Laboratory"/>
            <person name="Haridas S."/>
            <person name="Hensen N."/>
            <person name="Bonometti L."/>
            <person name="Westerberg I."/>
            <person name="Brannstrom I.O."/>
            <person name="Guillou S."/>
            <person name="Cros-Aarteil S."/>
            <person name="Calhoun S."/>
            <person name="Kuo A."/>
            <person name="Mondo S."/>
            <person name="Pangilinan J."/>
            <person name="Riley R."/>
            <person name="Labutti K."/>
            <person name="Andreopoulos B."/>
            <person name="Lipzen A."/>
            <person name="Chen C."/>
            <person name="Yanf M."/>
            <person name="Daum C."/>
            <person name="Ng V."/>
            <person name="Clum A."/>
            <person name="Steindorff A."/>
            <person name="Ohm R."/>
            <person name="Martin F."/>
            <person name="Silar P."/>
            <person name="Natvig D."/>
            <person name="Lalanne C."/>
            <person name="Gautier V."/>
            <person name="Ament-Velasquez S.L."/>
            <person name="Kruys A."/>
            <person name="Hutchinson M.I."/>
            <person name="Powell A.J."/>
            <person name="Barry K."/>
            <person name="Miller A.N."/>
            <person name="Grigoriev I.V."/>
            <person name="Debuchy R."/>
            <person name="Gladieux P."/>
            <person name="Thoren M.H."/>
            <person name="Johannesson H."/>
        </authorList>
    </citation>
    <scope>NUCLEOTIDE SEQUENCE</scope>
    <source>
        <strain evidence="3">SMH4131-1</strain>
    </source>
</reference>
<reference evidence="3" key="1">
    <citation type="journal article" date="2023" name="Mol. Phylogenet. Evol.">
        <title>Genome-scale phylogeny and comparative genomics of the fungal order Sordariales.</title>
        <authorList>
            <person name="Hensen N."/>
            <person name="Bonometti L."/>
            <person name="Westerberg I."/>
            <person name="Brannstrom I.O."/>
            <person name="Guillou S."/>
            <person name="Cros-Aarteil S."/>
            <person name="Calhoun S."/>
            <person name="Haridas S."/>
            <person name="Kuo A."/>
            <person name="Mondo S."/>
            <person name="Pangilinan J."/>
            <person name="Riley R."/>
            <person name="LaButti K."/>
            <person name="Andreopoulos B."/>
            <person name="Lipzen A."/>
            <person name="Chen C."/>
            <person name="Yan M."/>
            <person name="Daum C."/>
            <person name="Ng V."/>
            <person name="Clum A."/>
            <person name="Steindorff A."/>
            <person name="Ohm R.A."/>
            <person name="Martin F."/>
            <person name="Silar P."/>
            <person name="Natvig D.O."/>
            <person name="Lalanne C."/>
            <person name="Gautier V."/>
            <person name="Ament-Velasquez S.L."/>
            <person name="Kruys A."/>
            <person name="Hutchinson M.I."/>
            <person name="Powell A.J."/>
            <person name="Barry K."/>
            <person name="Miller A.N."/>
            <person name="Grigoriev I.V."/>
            <person name="Debuchy R."/>
            <person name="Gladieux P."/>
            <person name="Hiltunen Thoren M."/>
            <person name="Johannesson H."/>
        </authorList>
    </citation>
    <scope>NUCLEOTIDE SEQUENCE</scope>
    <source>
        <strain evidence="3">SMH4131-1</strain>
    </source>
</reference>
<accession>A0AAE0IEG1</accession>
<name>A0AAE0IEG1_9PEZI</name>
<dbReference type="Proteomes" id="UP001286456">
    <property type="component" value="Unassembled WGS sequence"/>
</dbReference>
<dbReference type="AlphaFoldDB" id="A0AAE0IEG1"/>
<keyword evidence="2" id="KW-0732">Signal</keyword>
<keyword evidence="4" id="KW-1185">Reference proteome</keyword>
<feature type="chain" id="PRO_5042031159" evidence="2">
    <location>
        <begin position="19"/>
        <end position="324"/>
    </location>
</feature>
<evidence type="ECO:0000313" key="4">
    <source>
        <dbReference type="Proteomes" id="UP001286456"/>
    </source>
</evidence>
<proteinExistence type="predicted"/>
<sequence length="324" mass="34412">MLWQSAIIASVLATGAHAGIGQLIVEGMARNSPAYERRMEEIAKHSLIARGILEARQTTGQGSDTVVNPDGSINMTAWDAQANSACIAALTALPSSSNPSGTCVCYNLPALDSTSGTFEADLRLFQLNQPTAEFLGIPPANIQVSLSYKGASVSPVSSGTAAQKIGVSARQNQNIKQLQTYLFVGQIDKAQMTPGLSMAQLQALVMPVVTLSGTNGAGQLVSTNVSSNEAAFVAGVFSKEVVMSTFAMAELAVEDEVARLKNGTTAFVLPGVSIMIFPVGFIITGLWTFVGVAAYAYGTYCRYSFRDQHRQRMLRQEKANVARF</sequence>
<feature type="signal peptide" evidence="2">
    <location>
        <begin position="1"/>
        <end position="18"/>
    </location>
</feature>
<protein>
    <submittedName>
        <fullName evidence="3">Uncharacterized protein</fullName>
    </submittedName>
</protein>
<keyword evidence="1" id="KW-1133">Transmembrane helix</keyword>
<organism evidence="3 4">
    <name type="scientific">Cercophora scortea</name>
    <dbReference type="NCBI Taxonomy" id="314031"/>
    <lineage>
        <taxon>Eukaryota</taxon>
        <taxon>Fungi</taxon>
        <taxon>Dikarya</taxon>
        <taxon>Ascomycota</taxon>
        <taxon>Pezizomycotina</taxon>
        <taxon>Sordariomycetes</taxon>
        <taxon>Sordariomycetidae</taxon>
        <taxon>Sordariales</taxon>
        <taxon>Lasiosphaeriaceae</taxon>
        <taxon>Cercophora</taxon>
    </lineage>
</organism>
<keyword evidence="1" id="KW-0472">Membrane</keyword>
<gene>
    <name evidence="3" type="ORF">B0T19DRAFT_200692</name>
</gene>
<comment type="caution">
    <text evidence="3">The sequence shown here is derived from an EMBL/GenBank/DDBJ whole genome shotgun (WGS) entry which is preliminary data.</text>
</comment>